<feature type="transmembrane region" description="Helical" evidence="1">
    <location>
        <begin position="355"/>
        <end position="376"/>
    </location>
</feature>
<dbReference type="InterPro" id="IPR006621">
    <property type="entry name" value="Nose-resist-to-fluoxetine_N"/>
</dbReference>
<evidence type="ECO:0000256" key="2">
    <source>
        <dbReference type="SAM" id="SignalP"/>
    </source>
</evidence>
<dbReference type="InterPro" id="IPR002656">
    <property type="entry name" value="Acyl_transf_3_dom"/>
</dbReference>
<accession>D6X413</accession>
<dbReference type="AlphaFoldDB" id="D6X413"/>
<dbReference type="SMART" id="SM00703">
    <property type="entry name" value="NRF"/>
    <property type="match status" value="1"/>
</dbReference>
<keyword evidence="2" id="KW-0732">Signal</keyword>
<dbReference type="PANTHER" id="PTHR11161:SF69">
    <property type="entry name" value="NOSE RESISTANT TO FLUOXETINE PROTEIN 6-LIKE PROTEIN"/>
    <property type="match status" value="1"/>
</dbReference>
<dbReference type="PANTHER" id="PTHR11161">
    <property type="entry name" value="O-ACYLTRANSFERASE"/>
    <property type="match status" value="1"/>
</dbReference>
<reference evidence="4 5" key="1">
    <citation type="journal article" date="2008" name="Nature">
        <title>The genome of the model beetle and pest Tribolium castaneum.</title>
        <authorList>
            <consortium name="Tribolium Genome Sequencing Consortium"/>
            <person name="Richards S."/>
            <person name="Gibbs R.A."/>
            <person name="Weinstock G.M."/>
            <person name="Brown S.J."/>
            <person name="Denell R."/>
            <person name="Beeman R.W."/>
            <person name="Gibbs R."/>
            <person name="Beeman R.W."/>
            <person name="Brown S.J."/>
            <person name="Bucher G."/>
            <person name="Friedrich M."/>
            <person name="Grimmelikhuijzen C.J."/>
            <person name="Klingler M."/>
            <person name="Lorenzen M."/>
            <person name="Richards S."/>
            <person name="Roth S."/>
            <person name="Schroder R."/>
            <person name="Tautz D."/>
            <person name="Zdobnov E.M."/>
            <person name="Muzny D."/>
            <person name="Gibbs R.A."/>
            <person name="Weinstock G.M."/>
            <person name="Attaway T."/>
            <person name="Bell S."/>
            <person name="Buhay C.J."/>
            <person name="Chandrabose M.N."/>
            <person name="Chavez D."/>
            <person name="Clerk-Blankenburg K.P."/>
            <person name="Cree A."/>
            <person name="Dao M."/>
            <person name="Davis C."/>
            <person name="Chacko J."/>
            <person name="Dinh H."/>
            <person name="Dugan-Rocha S."/>
            <person name="Fowler G."/>
            <person name="Garner T.T."/>
            <person name="Garnes J."/>
            <person name="Gnirke A."/>
            <person name="Hawes A."/>
            <person name="Hernandez J."/>
            <person name="Hines S."/>
            <person name="Holder M."/>
            <person name="Hume J."/>
            <person name="Jhangiani S.N."/>
            <person name="Joshi V."/>
            <person name="Khan Z.M."/>
            <person name="Jackson L."/>
            <person name="Kovar C."/>
            <person name="Kowis A."/>
            <person name="Lee S."/>
            <person name="Lewis L.R."/>
            <person name="Margolis J."/>
            <person name="Morgan M."/>
            <person name="Nazareth L.V."/>
            <person name="Nguyen N."/>
            <person name="Okwuonu G."/>
            <person name="Parker D."/>
            <person name="Richards S."/>
            <person name="Ruiz S.J."/>
            <person name="Santibanez J."/>
            <person name="Savard J."/>
            <person name="Scherer S.E."/>
            <person name="Schneider B."/>
            <person name="Sodergren E."/>
            <person name="Tautz D."/>
            <person name="Vattahil S."/>
            <person name="Villasana D."/>
            <person name="White C.S."/>
            <person name="Wright R."/>
            <person name="Park Y."/>
            <person name="Beeman R.W."/>
            <person name="Lord J."/>
            <person name="Oppert B."/>
            <person name="Lorenzen M."/>
            <person name="Brown S."/>
            <person name="Wang L."/>
            <person name="Savard J."/>
            <person name="Tautz D."/>
            <person name="Richards S."/>
            <person name="Weinstock G."/>
            <person name="Gibbs R.A."/>
            <person name="Liu Y."/>
            <person name="Worley K."/>
            <person name="Weinstock G."/>
            <person name="Elsik C.G."/>
            <person name="Reese J.T."/>
            <person name="Elhaik E."/>
            <person name="Landan G."/>
            <person name="Graur D."/>
            <person name="Arensburger P."/>
            <person name="Atkinson P."/>
            <person name="Beeman R.W."/>
            <person name="Beidler J."/>
            <person name="Brown S.J."/>
            <person name="Demuth J.P."/>
            <person name="Drury D.W."/>
            <person name="Du Y.Z."/>
            <person name="Fujiwara H."/>
            <person name="Lorenzen M."/>
            <person name="Maselli V."/>
            <person name="Osanai M."/>
            <person name="Park Y."/>
            <person name="Robertson H.M."/>
            <person name="Tu Z."/>
            <person name="Wang J.J."/>
            <person name="Wang S."/>
            <person name="Richards S."/>
            <person name="Song H."/>
            <person name="Zhang L."/>
            <person name="Sodergren E."/>
            <person name="Werner D."/>
            <person name="Stanke M."/>
            <person name="Morgenstern B."/>
            <person name="Solovyev V."/>
            <person name="Kosarev P."/>
            <person name="Brown G."/>
            <person name="Chen H.C."/>
            <person name="Ermolaeva O."/>
            <person name="Hlavina W."/>
            <person name="Kapustin Y."/>
            <person name="Kiryutin B."/>
            <person name="Kitts P."/>
            <person name="Maglott D."/>
            <person name="Pruitt K."/>
            <person name="Sapojnikov V."/>
            <person name="Souvorov A."/>
            <person name="Mackey A.J."/>
            <person name="Waterhouse R.M."/>
            <person name="Wyder S."/>
            <person name="Zdobnov E.M."/>
            <person name="Zdobnov E.M."/>
            <person name="Wyder S."/>
            <person name="Kriventseva E.V."/>
            <person name="Kadowaki T."/>
            <person name="Bork P."/>
            <person name="Aranda M."/>
            <person name="Bao R."/>
            <person name="Beermann A."/>
            <person name="Berns N."/>
            <person name="Bolognesi R."/>
            <person name="Bonneton F."/>
            <person name="Bopp D."/>
            <person name="Brown S.J."/>
            <person name="Bucher G."/>
            <person name="Butts T."/>
            <person name="Chaumot A."/>
            <person name="Denell R.E."/>
            <person name="Ferrier D.E."/>
            <person name="Friedrich M."/>
            <person name="Gordon C.M."/>
            <person name="Jindra M."/>
            <person name="Klingler M."/>
            <person name="Lan Q."/>
            <person name="Lattorff H.M."/>
            <person name="Laudet V."/>
            <person name="von Levetsow C."/>
            <person name="Liu Z."/>
            <person name="Lutz R."/>
            <person name="Lynch J.A."/>
            <person name="da Fonseca R.N."/>
            <person name="Posnien N."/>
            <person name="Reuter R."/>
            <person name="Roth S."/>
            <person name="Savard J."/>
            <person name="Schinko J.B."/>
            <person name="Schmitt C."/>
            <person name="Schoppmeier M."/>
            <person name="Schroder R."/>
            <person name="Shippy T.D."/>
            <person name="Simonnet F."/>
            <person name="Marques-Souza H."/>
            <person name="Tautz D."/>
            <person name="Tomoyasu Y."/>
            <person name="Trauner J."/>
            <person name="Van der Zee M."/>
            <person name="Vervoort M."/>
            <person name="Wittkopp N."/>
            <person name="Wimmer E.A."/>
            <person name="Yang X."/>
            <person name="Jones A.K."/>
            <person name="Sattelle D.B."/>
            <person name="Ebert P.R."/>
            <person name="Nelson D."/>
            <person name="Scott J.G."/>
            <person name="Beeman R.W."/>
            <person name="Muthukrishnan S."/>
            <person name="Kramer K.J."/>
            <person name="Arakane Y."/>
            <person name="Beeman R.W."/>
            <person name="Zhu Q."/>
            <person name="Hogenkamp D."/>
            <person name="Dixit R."/>
            <person name="Oppert B."/>
            <person name="Jiang H."/>
            <person name="Zou Z."/>
            <person name="Marshall J."/>
            <person name="Elpidina E."/>
            <person name="Vinokurov K."/>
            <person name="Oppert C."/>
            <person name="Zou Z."/>
            <person name="Evans J."/>
            <person name="Lu Z."/>
            <person name="Zhao P."/>
            <person name="Sumathipala N."/>
            <person name="Altincicek B."/>
            <person name="Vilcinskas A."/>
            <person name="Williams M."/>
            <person name="Hultmark D."/>
            <person name="Hetru C."/>
            <person name="Jiang H."/>
            <person name="Grimmelikhuijzen C.J."/>
            <person name="Hauser F."/>
            <person name="Cazzamali G."/>
            <person name="Williamson M."/>
            <person name="Park Y."/>
            <person name="Li B."/>
            <person name="Tanaka Y."/>
            <person name="Predel R."/>
            <person name="Neupert S."/>
            <person name="Schachtner J."/>
            <person name="Verleyen P."/>
            <person name="Raible F."/>
            <person name="Bork P."/>
            <person name="Friedrich M."/>
            <person name="Walden K.K."/>
            <person name="Robertson H.M."/>
            <person name="Angeli S."/>
            <person name="Foret S."/>
            <person name="Bucher G."/>
            <person name="Schuetz S."/>
            <person name="Maleszka R."/>
            <person name="Wimmer E.A."/>
            <person name="Beeman R.W."/>
            <person name="Lorenzen M."/>
            <person name="Tomoyasu Y."/>
            <person name="Miller S.C."/>
            <person name="Grossmann D."/>
            <person name="Bucher G."/>
        </authorList>
    </citation>
    <scope>NUCLEOTIDE SEQUENCE [LARGE SCALE GENOMIC DNA]</scope>
    <source>
        <strain evidence="4 5">Georgia GA2</strain>
    </source>
</reference>
<sequence length="710" mass="80151">MAQTPLVLLLLLCVSSALTEPTRYNSSDLSYLSNGIQFPVPASELHNPAVEEIFQDVSEVRWLAELFDHLKWAGKLKVLNETRCQTDLELYVEELLNGTSWAAKMYDSSGRYSGQFFFGNDYWLGSKTLCEELTNPETNPEIPPFPVTFLMAKVRLNINRNLTPVTRQLNVGECLPSSCTPADVRLLLAQDRKAGSTLNVVGIRPVPGDYRLLEDIKFQIVGGVTLVVSLLIFVASLVEIIANKKQKQKVDAELENNNNVDDAKSTKKDQKTGKKPKQSLFLRVILCFSAIDNGKKILNVEKVSQDSIKCIHGLRFFSIAWIIMVHTYLEVFSIGDNKNLRILTERNFVYQTVSNATFSVDTFFFISGLLVTITYFRTAAKKPAKEENTCRSAQTNFFKFVMLVIYRFFRLTPAYLFVLGVNEVILRYLHSYSVFSPAIIDHISCSNFWWRNALYINNFYPQTEFCMLWSWYIANDTQFYLVASVLLLIAVRGEKHLKFAGAAIGVFMVSSWIMTFIIAMKYEYVVRVEEPFALFDQLYDKPWMRIGPYFVGMISGYFLFRVKCQVKLPLVVVVLGWVLSLACLSSLVYGVGKLGLVVPTSAFYASLGHTAWGLSLAWITLACCSGYGGPISALLKFKFFLPLSRLTYCAYLIHPVFMCLSSFVLDGPIHLNNSLVMVIYCGNIVASFVSAFAISLAFEAPIVNLLKIIF</sequence>
<protein>
    <submittedName>
        <fullName evidence="4">Nose resistant to fluoxetine protein 6-like Protein</fullName>
    </submittedName>
</protein>
<proteinExistence type="predicted"/>
<dbReference type="PhylomeDB" id="D6X413"/>
<organism evidence="4 5">
    <name type="scientific">Tribolium castaneum</name>
    <name type="common">Red flour beetle</name>
    <dbReference type="NCBI Taxonomy" id="7070"/>
    <lineage>
        <taxon>Eukaryota</taxon>
        <taxon>Metazoa</taxon>
        <taxon>Ecdysozoa</taxon>
        <taxon>Arthropoda</taxon>
        <taxon>Hexapoda</taxon>
        <taxon>Insecta</taxon>
        <taxon>Pterygota</taxon>
        <taxon>Neoptera</taxon>
        <taxon>Endopterygota</taxon>
        <taxon>Coleoptera</taxon>
        <taxon>Polyphaga</taxon>
        <taxon>Cucujiformia</taxon>
        <taxon>Tenebrionidae</taxon>
        <taxon>Tenebrionidae incertae sedis</taxon>
        <taxon>Tribolium</taxon>
    </lineage>
</organism>
<dbReference type="EMBL" id="KQ971379">
    <property type="protein sequence ID" value="EEZ97339.1"/>
    <property type="molecule type" value="Genomic_DNA"/>
</dbReference>
<feature type="domain" description="Nose resistant-to-fluoxetine protein N-terminal" evidence="3">
    <location>
        <begin position="81"/>
        <end position="201"/>
    </location>
</feature>
<feature type="transmembrane region" description="Helical" evidence="1">
    <location>
        <begin position="502"/>
        <end position="522"/>
    </location>
</feature>
<name>D6X413_TRICA</name>
<evidence type="ECO:0000313" key="4">
    <source>
        <dbReference type="EMBL" id="EEZ97339.1"/>
    </source>
</evidence>
<evidence type="ECO:0000259" key="3">
    <source>
        <dbReference type="SMART" id="SM00703"/>
    </source>
</evidence>
<feature type="transmembrane region" description="Helical" evidence="1">
    <location>
        <begin position="542"/>
        <end position="560"/>
    </location>
</feature>
<feature type="transmembrane region" description="Helical" evidence="1">
    <location>
        <begin position="611"/>
        <end position="634"/>
    </location>
</feature>
<evidence type="ECO:0000313" key="5">
    <source>
        <dbReference type="Proteomes" id="UP000007266"/>
    </source>
</evidence>
<dbReference type="GO" id="GO:0016747">
    <property type="term" value="F:acyltransferase activity, transferring groups other than amino-acyl groups"/>
    <property type="evidence" value="ECO:0007669"/>
    <property type="project" value="InterPro"/>
</dbReference>
<feature type="signal peptide" evidence="2">
    <location>
        <begin position="1"/>
        <end position="19"/>
    </location>
</feature>
<dbReference type="OMA" id="RIYWWRN"/>
<keyword evidence="5" id="KW-1185">Reference proteome</keyword>
<dbReference type="KEGG" id="tca:659148"/>
<keyword evidence="1" id="KW-0472">Membrane</keyword>
<dbReference type="InterPro" id="IPR052728">
    <property type="entry name" value="O2_lipid_transport_reg"/>
</dbReference>
<dbReference type="OrthoDB" id="207378at2759"/>
<dbReference type="Pfam" id="PF20146">
    <property type="entry name" value="NRF"/>
    <property type="match status" value="1"/>
</dbReference>
<feature type="transmembrane region" description="Helical" evidence="1">
    <location>
        <begin position="314"/>
        <end position="335"/>
    </location>
</feature>
<feature type="transmembrane region" description="Helical" evidence="1">
    <location>
        <begin position="220"/>
        <end position="242"/>
    </location>
</feature>
<feature type="transmembrane region" description="Helical" evidence="1">
    <location>
        <begin position="397"/>
        <end position="418"/>
    </location>
</feature>
<reference evidence="4 5" key="2">
    <citation type="journal article" date="2010" name="Nucleic Acids Res.">
        <title>BeetleBase in 2010: revisions to provide comprehensive genomic information for Tribolium castaneum.</title>
        <authorList>
            <person name="Kim H.S."/>
            <person name="Murphy T."/>
            <person name="Xia J."/>
            <person name="Caragea D."/>
            <person name="Park Y."/>
            <person name="Beeman R.W."/>
            <person name="Lorenzen M.D."/>
            <person name="Butcher S."/>
            <person name="Manak J.R."/>
            <person name="Brown S.J."/>
        </authorList>
    </citation>
    <scope>GENOME REANNOTATION</scope>
    <source>
        <strain evidence="4 5">Georgia GA2</strain>
    </source>
</reference>
<feature type="transmembrane region" description="Helical" evidence="1">
    <location>
        <begin position="572"/>
        <end position="591"/>
    </location>
</feature>
<feature type="transmembrane region" description="Helical" evidence="1">
    <location>
        <begin position="677"/>
        <end position="698"/>
    </location>
</feature>
<dbReference type="Pfam" id="PF01757">
    <property type="entry name" value="Acyl_transf_3"/>
    <property type="match status" value="1"/>
</dbReference>
<keyword evidence="1" id="KW-1133">Transmembrane helix</keyword>
<feature type="transmembrane region" description="Helical" evidence="1">
    <location>
        <begin position="646"/>
        <end position="665"/>
    </location>
</feature>
<feature type="transmembrane region" description="Helical" evidence="1">
    <location>
        <begin position="469"/>
        <end position="490"/>
    </location>
</feature>
<evidence type="ECO:0000256" key="1">
    <source>
        <dbReference type="SAM" id="Phobius"/>
    </source>
</evidence>
<feature type="chain" id="PRO_5003090560" evidence="2">
    <location>
        <begin position="20"/>
        <end position="710"/>
    </location>
</feature>
<dbReference type="Proteomes" id="UP000007266">
    <property type="component" value="Linkage group 10"/>
</dbReference>
<dbReference type="HOGENOM" id="CLU_007874_3_0_1"/>
<gene>
    <name evidence="4" type="primary">AUGUSTUS-3.0.2_11151</name>
    <name evidence="4" type="ORF">TcasGA2_TC011151</name>
</gene>
<dbReference type="eggNOG" id="KOG3700">
    <property type="taxonomic scope" value="Eukaryota"/>
</dbReference>
<keyword evidence="1" id="KW-0812">Transmembrane</keyword>